<gene>
    <name evidence="2" type="ORF">MGAL_10B012315</name>
</gene>
<keyword evidence="3" id="KW-1185">Reference proteome</keyword>
<sequence>MGKVHSDVRLDNRRRTVKMGKSTSDVRLDNRRRTVKMGLYPEISCSGDQCVFDATCVSSTCVCYTGFNASPANSPTAGITWWC</sequence>
<dbReference type="EMBL" id="UYJE01003216">
    <property type="protein sequence ID" value="VDI17483.1"/>
    <property type="molecule type" value="Genomic_DNA"/>
</dbReference>
<name>A0A8B6DBT5_MYTGA</name>
<dbReference type="Proteomes" id="UP000596742">
    <property type="component" value="Unassembled WGS sequence"/>
</dbReference>
<evidence type="ECO:0000313" key="2">
    <source>
        <dbReference type="EMBL" id="VDI17483.1"/>
    </source>
</evidence>
<dbReference type="AlphaFoldDB" id="A0A8B6DBT5"/>
<organism evidence="2 3">
    <name type="scientific">Mytilus galloprovincialis</name>
    <name type="common">Mediterranean mussel</name>
    <dbReference type="NCBI Taxonomy" id="29158"/>
    <lineage>
        <taxon>Eukaryota</taxon>
        <taxon>Metazoa</taxon>
        <taxon>Spiralia</taxon>
        <taxon>Lophotrochozoa</taxon>
        <taxon>Mollusca</taxon>
        <taxon>Bivalvia</taxon>
        <taxon>Autobranchia</taxon>
        <taxon>Pteriomorphia</taxon>
        <taxon>Mytilida</taxon>
        <taxon>Mytiloidea</taxon>
        <taxon>Mytilidae</taxon>
        <taxon>Mytilinae</taxon>
        <taxon>Mytilus</taxon>
    </lineage>
</organism>
<evidence type="ECO:0000256" key="1">
    <source>
        <dbReference type="SAM" id="MobiDB-lite"/>
    </source>
</evidence>
<accession>A0A8B6DBT5</accession>
<evidence type="ECO:0008006" key="4">
    <source>
        <dbReference type="Google" id="ProtNLM"/>
    </source>
</evidence>
<reference evidence="2" key="1">
    <citation type="submission" date="2018-11" db="EMBL/GenBank/DDBJ databases">
        <authorList>
            <person name="Alioto T."/>
            <person name="Alioto T."/>
        </authorList>
    </citation>
    <scope>NUCLEOTIDE SEQUENCE</scope>
</reference>
<evidence type="ECO:0000313" key="3">
    <source>
        <dbReference type="Proteomes" id="UP000596742"/>
    </source>
</evidence>
<comment type="caution">
    <text evidence="2">The sequence shown here is derived from an EMBL/GenBank/DDBJ whole genome shotgun (WGS) entry which is preliminary data.</text>
</comment>
<feature type="region of interest" description="Disordered" evidence="1">
    <location>
        <begin position="1"/>
        <end position="24"/>
    </location>
</feature>
<proteinExistence type="predicted"/>
<protein>
    <recommendedName>
        <fullName evidence="4">EB domain-containing protein</fullName>
    </recommendedName>
</protein>
<feature type="compositionally biased region" description="Basic and acidic residues" evidence="1">
    <location>
        <begin position="1"/>
        <end position="14"/>
    </location>
</feature>